<feature type="transmembrane region" description="Helical" evidence="1">
    <location>
        <begin position="105"/>
        <end position="123"/>
    </location>
</feature>
<evidence type="ECO:0000256" key="1">
    <source>
        <dbReference type="SAM" id="Phobius"/>
    </source>
</evidence>
<name>A0ABU8SDV1_9SPHN</name>
<proteinExistence type="predicted"/>
<evidence type="ECO:0008006" key="4">
    <source>
        <dbReference type="Google" id="ProtNLM"/>
    </source>
</evidence>
<keyword evidence="1" id="KW-0472">Membrane</keyword>
<gene>
    <name evidence="2" type="ORF">WG900_19785</name>
</gene>
<organism evidence="2 3">
    <name type="scientific">Novosphingobium aquae</name>
    <dbReference type="NCBI Taxonomy" id="3133435"/>
    <lineage>
        <taxon>Bacteria</taxon>
        <taxon>Pseudomonadati</taxon>
        <taxon>Pseudomonadota</taxon>
        <taxon>Alphaproteobacteria</taxon>
        <taxon>Sphingomonadales</taxon>
        <taxon>Sphingomonadaceae</taxon>
        <taxon>Novosphingobium</taxon>
    </lineage>
</organism>
<feature type="transmembrane region" description="Helical" evidence="1">
    <location>
        <begin position="216"/>
        <end position="232"/>
    </location>
</feature>
<evidence type="ECO:0000313" key="2">
    <source>
        <dbReference type="EMBL" id="MEJ6012151.1"/>
    </source>
</evidence>
<accession>A0ABU8SDV1</accession>
<evidence type="ECO:0000313" key="3">
    <source>
        <dbReference type="Proteomes" id="UP001379235"/>
    </source>
</evidence>
<sequence>MIEPDFPLAFYGLCLILSGIAVHGIVRGRTIFAYPTLAALIGLAWVVPQGIELSNRTNFYSGEGFWLYVGGCFLAIPLGFWFAFKKERKRLASRGLRDLPSFSNERLLVAAAGMVLIGMLAQFEMRGIDTSSMGGEWTGVITAWYLLGKSSGLGLCLSVLVFARTRKPAALALAVIAAIPVAQAAIFGVRREDLFDLLVLSIGAWYLAKHKAPPKLAVIVGALLGTVILNSADDFRSRIIVGNESFLEVILSRETYDNFHYTNLGQGAASEVGQAQFDFYYANQKSDWELGAEYWNSLVSQYFPAFIFGREAKEGFKFNTLEQRLRTGEEKGLLSRGSTRTGFSDSYRALGVFGIMIFWVISVGFGFLFARAWSDSINSQYLYLVLLAEGIKVITHSTASLIAAFPFVVGIYIVAFKFAERPPSRRKLRPSRPLLEAQ</sequence>
<feature type="transmembrane region" description="Helical" evidence="1">
    <location>
        <begin position="143"/>
        <end position="163"/>
    </location>
</feature>
<keyword evidence="1" id="KW-1133">Transmembrane helix</keyword>
<feature type="transmembrane region" description="Helical" evidence="1">
    <location>
        <begin position="32"/>
        <end position="53"/>
    </location>
</feature>
<comment type="caution">
    <text evidence="2">The sequence shown here is derived from an EMBL/GenBank/DDBJ whole genome shotgun (WGS) entry which is preliminary data.</text>
</comment>
<feature type="transmembrane region" description="Helical" evidence="1">
    <location>
        <begin position="65"/>
        <end position="84"/>
    </location>
</feature>
<keyword evidence="3" id="KW-1185">Reference proteome</keyword>
<dbReference type="EMBL" id="JBBHJY010000015">
    <property type="protein sequence ID" value="MEJ6012151.1"/>
    <property type="molecule type" value="Genomic_DNA"/>
</dbReference>
<protein>
    <recommendedName>
        <fullName evidence="4">Oligosaccharide repeat unit polymerase</fullName>
    </recommendedName>
</protein>
<keyword evidence="1" id="KW-0812">Transmembrane</keyword>
<feature type="transmembrane region" description="Helical" evidence="1">
    <location>
        <begin position="6"/>
        <end position="25"/>
    </location>
</feature>
<feature type="transmembrane region" description="Helical" evidence="1">
    <location>
        <begin position="393"/>
        <end position="419"/>
    </location>
</feature>
<dbReference type="RefSeq" id="WP_339970055.1">
    <property type="nucleotide sequence ID" value="NZ_JBBHJY010000015.1"/>
</dbReference>
<feature type="transmembrane region" description="Helical" evidence="1">
    <location>
        <begin position="170"/>
        <end position="189"/>
    </location>
</feature>
<dbReference type="Proteomes" id="UP001379235">
    <property type="component" value="Unassembled WGS sequence"/>
</dbReference>
<reference evidence="2 3" key="1">
    <citation type="submission" date="2024-03" db="EMBL/GenBank/DDBJ databases">
        <authorList>
            <person name="Jo J.-H."/>
        </authorList>
    </citation>
    <scope>NUCLEOTIDE SEQUENCE [LARGE SCALE GENOMIC DNA]</scope>
    <source>
        <strain evidence="2 3">AS3R-12</strain>
    </source>
</reference>
<feature type="transmembrane region" description="Helical" evidence="1">
    <location>
        <begin position="350"/>
        <end position="373"/>
    </location>
</feature>